<evidence type="ECO:0000256" key="2">
    <source>
        <dbReference type="PROSITE-ProRule" id="PRU00285"/>
    </source>
</evidence>
<accession>A0A922DLN3</accession>
<organism evidence="6 7">
    <name type="scientific">Carya illinoinensis</name>
    <name type="common">Pecan</name>
    <dbReference type="NCBI Taxonomy" id="32201"/>
    <lineage>
        <taxon>Eukaryota</taxon>
        <taxon>Viridiplantae</taxon>
        <taxon>Streptophyta</taxon>
        <taxon>Embryophyta</taxon>
        <taxon>Tracheophyta</taxon>
        <taxon>Spermatophyta</taxon>
        <taxon>Magnoliopsida</taxon>
        <taxon>eudicotyledons</taxon>
        <taxon>Gunneridae</taxon>
        <taxon>Pentapetalae</taxon>
        <taxon>rosids</taxon>
        <taxon>fabids</taxon>
        <taxon>Fagales</taxon>
        <taxon>Juglandaceae</taxon>
        <taxon>Carya</taxon>
    </lineage>
</organism>
<comment type="caution">
    <text evidence="6">The sequence shown here is derived from an EMBL/GenBank/DDBJ whole genome shotgun (WGS) entry which is preliminary data.</text>
</comment>
<dbReference type="PANTHER" id="PTHR11527">
    <property type="entry name" value="HEAT-SHOCK PROTEIN 20 FAMILY MEMBER"/>
    <property type="match status" value="1"/>
</dbReference>
<dbReference type="Proteomes" id="UP000811246">
    <property type="component" value="Chromosome 11"/>
</dbReference>
<evidence type="ECO:0000256" key="1">
    <source>
        <dbReference type="ARBA" id="ARBA00023016"/>
    </source>
</evidence>
<dbReference type="EMBL" id="CM031835">
    <property type="protein sequence ID" value="KAG6686788.1"/>
    <property type="molecule type" value="Genomic_DNA"/>
</dbReference>
<feature type="domain" description="SHSP" evidence="5">
    <location>
        <begin position="18"/>
        <end position="126"/>
    </location>
</feature>
<evidence type="ECO:0000256" key="4">
    <source>
        <dbReference type="SAM" id="Phobius"/>
    </source>
</evidence>
<evidence type="ECO:0000256" key="3">
    <source>
        <dbReference type="RuleBase" id="RU003616"/>
    </source>
</evidence>
<evidence type="ECO:0000313" key="6">
    <source>
        <dbReference type="EMBL" id="KAG6686788.1"/>
    </source>
</evidence>
<feature type="transmembrane region" description="Helical" evidence="4">
    <location>
        <begin position="144"/>
        <end position="161"/>
    </location>
</feature>
<dbReference type="PROSITE" id="PS01031">
    <property type="entry name" value="SHSP"/>
    <property type="match status" value="1"/>
</dbReference>
<dbReference type="InterPro" id="IPR002068">
    <property type="entry name" value="A-crystallin/Hsp20_dom"/>
</dbReference>
<keyword evidence="4" id="KW-1133">Transmembrane helix</keyword>
<keyword evidence="4" id="KW-0812">Transmembrane</keyword>
<protein>
    <recommendedName>
        <fullName evidence="5">SHSP domain-containing protein</fullName>
    </recommendedName>
</protein>
<sequence>MANVRDTRPCGGRRCSHPVVEEFVPSSCWMEGPRSHSLAVDLPGFKKDELKLQVTCSDDLVISGERKVNEEKTVHVEQTFKVPKNADIDKTTGKFSGGILSVTVPKQVVHEKRNVWFCDQDQITKDLKNTNSENVVEMLQRNKGIVMTAILAFSLGVLVTVRKLESSTSGN</sequence>
<evidence type="ECO:0000313" key="7">
    <source>
        <dbReference type="Proteomes" id="UP000811246"/>
    </source>
</evidence>
<dbReference type="Pfam" id="PF00011">
    <property type="entry name" value="HSP20"/>
    <property type="match status" value="1"/>
</dbReference>
<dbReference type="InterPro" id="IPR031107">
    <property type="entry name" value="Small_HSP"/>
</dbReference>
<dbReference type="AlphaFoldDB" id="A0A922DLN3"/>
<proteinExistence type="inferred from homology"/>
<reference evidence="6" key="1">
    <citation type="submission" date="2021-01" db="EMBL/GenBank/DDBJ databases">
        <authorList>
            <person name="Lovell J.T."/>
            <person name="Bentley N."/>
            <person name="Bhattarai G."/>
            <person name="Jenkins J.W."/>
            <person name="Sreedasyam A."/>
            <person name="Alarcon Y."/>
            <person name="Bock C."/>
            <person name="Boston L."/>
            <person name="Carlson J."/>
            <person name="Cervantes K."/>
            <person name="Clermont K."/>
            <person name="Krom N."/>
            <person name="Kubenka K."/>
            <person name="Mamidi S."/>
            <person name="Mattison C."/>
            <person name="Monteros M."/>
            <person name="Pisani C."/>
            <person name="Plott C."/>
            <person name="Rajasekar S."/>
            <person name="Rhein H.S."/>
            <person name="Rohla C."/>
            <person name="Song M."/>
            <person name="Hilaire R.S."/>
            <person name="Shu S."/>
            <person name="Wells L."/>
            <person name="Wang X."/>
            <person name="Webber J."/>
            <person name="Heerema R.J."/>
            <person name="Klein P."/>
            <person name="Conner P."/>
            <person name="Grauke L."/>
            <person name="Grimwood J."/>
            <person name="Schmutz J."/>
            <person name="Randall J.J."/>
        </authorList>
    </citation>
    <scope>NUCLEOTIDE SEQUENCE</scope>
    <source>
        <tissue evidence="6">Leaf</tissue>
    </source>
</reference>
<gene>
    <name evidence="6" type="ORF">I3842_11G038800</name>
</gene>
<evidence type="ECO:0000259" key="5">
    <source>
        <dbReference type="PROSITE" id="PS01031"/>
    </source>
</evidence>
<keyword evidence="1" id="KW-0346">Stress response</keyword>
<comment type="similarity">
    <text evidence="2 3">Belongs to the small heat shock protein (HSP20) family.</text>
</comment>
<name>A0A922DLN3_CARIL</name>
<keyword evidence="4" id="KW-0472">Membrane</keyword>